<evidence type="ECO:0000256" key="3">
    <source>
        <dbReference type="ARBA" id="ARBA00022448"/>
    </source>
</evidence>
<proteinExistence type="inferred from homology"/>
<evidence type="ECO:0000256" key="9">
    <source>
        <dbReference type="SAM" id="Phobius"/>
    </source>
</evidence>
<dbReference type="GO" id="GO:0005886">
    <property type="term" value="C:plasma membrane"/>
    <property type="evidence" value="ECO:0007669"/>
    <property type="project" value="UniProtKB-SubCell"/>
</dbReference>
<evidence type="ECO:0000256" key="6">
    <source>
        <dbReference type="ARBA" id="ARBA00022989"/>
    </source>
</evidence>
<feature type="transmembrane region" description="Helical" evidence="9">
    <location>
        <begin position="44"/>
        <end position="62"/>
    </location>
</feature>
<feature type="transmembrane region" description="Helical" evidence="9">
    <location>
        <begin position="98"/>
        <end position="117"/>
    </location>
</feature>
<organism evidence="10 11">
    <name type="scientific">Corynebacterium renale</name>
    <dbReference type="NCBI Taxonomy" id="1724"/>
    <lineage>
        <taxon>Bacteria</taxon>
        <taxon>Bacillati</taxon>
        <taxon>Actinomycetota</taxon>
        <taxon>Actinomycetes</taxon>
        <taxon>Mycobacteriales</taxon>
        <taxon>Corynebacteriaceae</taxon>
        <taxon>Corynebacterium</taxon>
    </lineage>
</organism>
<dbReference type="PIRSF" id="PIRSF016661">
    <property type="entry name" value="BioY"/>
    <property type="match status" value="1"/>
</dbReference>
<dbReference type="OrthoDB" id="9803495at2"/>
<feature type="transmembrane region" description="Helical" evidence="9">
    <location>
        <begin position="67"/>
        <end position="86"/>
    </location>
</feature>
<evidence type="ECO:0000256" key="7">
    <source>
        <dbReference type="ARBA" id="ARBA00023136"/>
    </source>
</evidence>
<evidence type="ECO:0000313" key="10">
    <source>
        <dbReference type="EMBL" id="PFG28545.1"/>
    </source>
</evidence>
<dbReference type="GO" id="GO:0015225">
    <property type="term" value="F:biotin transmembrane transporter activity"/>
    <property type="evidence" value="ECO:0007669"/>
    <property type="project" value="UniProtKB-UniRule"/>
</dbReference>
<comment type="similarity">
    <text evidence="2 8">Belongs to the BioY family.</text>
</comment>
<dbReference type="AlphaFoldDB" id="A0A2A9DQU2"/>
<dbReference type="EMBL" id="PDJF01000001">
    <property type="protein sequence ID" value="PFG28545.1"/>
    <property type="molecule type" value="Genomic_DNA"/>
</dbReference>
<dbReference type="RefSeq" id="WP_048379204.1">
    <property type="nucleotide sequence ID" value="NZ_LDYE01000003.1"/>
</dbReference>
<keyword evidence="7 8" id="KW-0472">Membrane</keyword>
<dbReference type="Proteomes" id="UP000221653">
    <property type="component" value="Unassembled WGS sequence"/>
</dbReference>
<keyword evidence="6 9" id="KW-1133">Transmembrane helix</keyword>
<dbReference type="Pfam" id="PF02632">
    <property type="entry name" value="BioY"/>
    <property type="match status" value="1"/>
</dbReference>
<reference evidence="10 11" key="1">
    <citation type="submission" date="2017-10" db="EMBL/GenBank/DDBJ databases">
        <title>Sequencing the genomes of 1000 actinobacteria strains.</title>
        <authorList>
            <person name="Klenk H.-P."/>
        </authorList>
    </citation>
    <scope>NUCLEOTIDE SEQUENCE [LARGE SCALE GENOMIC DNA]</scope>
    <source>
        <strain evidence="10 11">DSM 20688</strain>
    </source>
</reference>
<keyword evidence="4 8" id="KW-1003">Cell membrane</keyword>
<sequence>MSNTSPNNVQDQSRRRLTDLAYCAVFAALIIALGFLVIPVGSAGIPIVLQNAAIIGAGLVLGPRRGFWTIVIFFALGLVLPVLAGGRTVLAALAGPSIGYLVGYFVSAVVAGAIAYTAPQGRDKAVQRVIIVIVAAFAGLLFQYVLGAIGLMFRADMNVGAAAAAQLPFILPDSGKLVVMIIVALAVHAAFPALRQPAARA</sequence>
<comment type="subcellular location">
    <subcellularLocation>
        <location evidence="1 8">Cell membrane</location>
        <topology evidence="1 8">Multi-pass membrane protein</topology>
    </subcellularLocation>
</comment>
<evidence type="ECO:0000313" key="11">
    <source>
        <dbReference type="Proteomes" id="UP000221653"/>
    </source>
</evidence>
<evidence type="ECO:0000256" key="5">
    <source>
        <dbReference type="ARBA" id="ARBA00022692"/>
    </source>
</evidence>
<evidence type="ECO:0000256" key="8">
    <source>
        <dbReference type="PIRNR" id="PIRNR016661"/>
    </source>
</evidence>
<evidence type="ECO:0000256" key="4">
    <source>
        <dbReference type="ARBA" id="ARBA00022475"/>
    </source>
</evidence>
<comment type="caution">
    <text evidence="10">The sequence shown here is derived from an EMBL/GenBank/DDBJ whole genome shotgun (WGS) entry which is preliminary data.</text>
</comment>
<feature type="transmembrane region" description="Helical" evidence="9">
    <location>
        <begin position="20"/>
        <end position="38"/>
    </location>
</feature>
<accession>A0A2A9DQU2</accession>
<dbReference type="PANTHER" id="PTHR34295">
    <property type="entry name" value="BIOTIN TRANSPORTER BIOY"/>
    <property type="match status" value="1"/>
</dbReference>
<keyword evidence="5 9" id="KW-0812">Transmembrane</keyword>
<gene>
    <name evidence="10" type="ORF">ATK06_1657</name>
</gene>
<evidence type="ECO:0000256" key="1">
    <source>
        <dbReference type="ARBA" id="ARBA00004651"/>
    </source>
</evidence>
<dbReference type="PANTHER" id="PTHR34295:SF4">
    <property type="entry name" value="BIOTIN TRANSPORTER BIOY-RELATED"/>
    <property type="match status" value="1"/>
</dbReference>
<protein>
    <recommendedName>
        <fullName evidence="8">Biotin transporter</fullName>
    </recommendedName>
</protein>
<feature type="transmembrane region" description="Helical" evidence="9">
    <location>
        <begin position="177"/>
        <end position="194"/>
    </location>
</feature>
<evidence type="ECO:0000256" key="2">
    <source>
        <dbReference type="ARBA" id="ARBA00010692"/>
    </source>
</evidence>
<dbReference type="InterPro" id="IPR003784">
    <property type="entry name" value="BioY"/>
</dbReference>
<feature type="transmembrane region" description="Helical" evidence="9">
    <location>
        <begin position="129"/>
        <end position="153"/>
    </location>
</feature>
<name>A0A2A9DQU2_9CORY</name>
<keyword evidence="3 8" id="KW-0813">Transport</keyword>
<dbReference type="Gene3D" id="1.10.1760.20">
    <property type="match status" value="1"/>
</dbReference>
<dbReference type="STRING" id="1724.GCA_001044175_01032"/>
<keyword evidence="11" id="KW-1185">Reference proteome</keyword>